<comment type="similarity">
    <text evidence="7">Belongs to the transglycosylase MltG family.</text>
</comment>
<keyword evidence="6 7" id="KW-0961">Cell wall biogenesis/degradation</keyword>
<evidence type="ECO:0000256" key="5">
    <source>
        <dbReference type="ARBA" id="ARBA00023239"/>
    </source>
</evidence>
<protein>
    <recommendedName>
        <fullName evidence="7">Endolytic murein transglycosylase</fullName>
        <ecNumber evidence="7">4.2.2.29</ecNumber>
    </recommendedName>
    <alternativeName>
        <fullName evidence="7">Peptidoglycan lytic transglycosylase</fullName>
    </alternativeName>
    <alternativeName>
        <fullName evidence="7">Peptidoglycan polymerization terminase</fullName>
    </alternativeName>
</protein>
<evidence type="ECO:0000313" key="10">
    <source>
        <dbReference type="Proteomes" id="UP001296943"/>
    </source>
</evidence>
<keyword evidence="3 7" id="KW-1133">Transmembrane helix</keyword>
<dbReference type="CDD" id="cd08010">
    <property type="entry name" value="MltG_like"/>
    <property type="match status" value="1"/>
</dbReference>
<proteinExistence type="inferred from homology"/>
<gene>
    <name evidence="7" type="primary">mltG</name>
    <name evidence="9" type="ORF">JOC48_000042</name>
</gene>
<evidence type="ECO:0000313" key="9">
    <source>
        <dbReference type="EMBL" id="MBM7569573.1"/>
    </source>
</evidence>
<organism evidence="9 10">
    <name type="scientific">Aquibacillus albus</name>
    <dbReference type="NCBI Taxonomy" id="1168171"/>
    <lineage>
        <taxon>Bacteria</taxon>
        <taxon>Bacillati</taxon>
        <taxon>Bacillota</taxon>
        <taxon>Bacilli</taxon>
        <taxon>Bacillales</taxon>
        <taxon>Bacillaceae</taxon>
        <taxon>Aquibacillus</taxon>
    </lineage>
</organism>
<feature type="site" description="Important for catalytic activity" evidence="7">
    <location>
        <position position="276"/>
    </location>
</feature>
<comment type="subcellular location">
    <subcellularLocation>
        <location evidence="7">Cell membrane</location>
        <topology evidence="7">Single-pass membrane protein</topology>
    </subcellularLocation>
</comment>
<dbReference type="HAMAP" id="MF_02065">
    <property type="entry name" value="MltG"/>
    <property type="match status" value="1"/>
</dbReference>
<sequence length="396" mass="45290">MSTSDKNNKDNHQNKKDKKIDKKPHVLDRTLQRSEEARTVRKIVTIVLVLITLAIVSGGVTGYLYIKSALEPVNPDDETTTSIEIPLGSSTSQIANILEENGIIKDPRVYRFYIKFNNAGQFQAGEYQLSPSMTLGEITDALQTGRVYKEPVLTVTIPEGKTIEQIADLYAEKADVDKEAFLARVEDKTFIRQLIDAYPTILSEEILNEDIRTPLEGYLYAATYQFYEENPSVDTIINKMLDKTEDVVLNYYDQISQMEEWTVHDAITMASLVENEARTEEDRKIIAGVFYNRLEQGMMLQTDPTVLYALGEHRDRVLYEYLEIESPYNTYQITGLPVGPISNFNENSLRAVIEPEETNYMYFVAANDGNIYYSETYEKHQELVARYLNRDAVEAE</sequence>
<dbReference type="PANTHER" id="PTHR30518:SF2">
    <property type="entry name" value="ENDOLYTIC MUREIN TRANSGLYCOSYLASE"/>
    <property type="match status" value="1"/>
</dbReference>
<evidence type="ECO:0000256" key="4">
    <source>
        <dbReference type="ARBA" id="ARBA00023136"/>
    </source>
</evidence>
<dbReference type="InterPro" id="IPR003770">
    <property type="entry name" value="MLTG-like"/>
</dbReference>
<keyword evidence="10" id="KW-1185">Reference proteome</keyword>
<accession>A0ABS2MUU2</accession>
<dbReference type="Proteomes" id="UP001296943">
    <property type="component" value="Unassembled WGS sequence"/>
</dbReference>
<dbReference type="Pfam" id="PF02618">
    <property type="entry name" value="YceG"/>
    <property type="match status" value="1"/>
</dbReference>
<dbReference type="Gene3D" id="3.30.160.60">
    <property type="entry name" value="Classic Zinc Finger"/>
    <property type="match status" value="1"/>
</dbReference>
<feature type="region of interest" description="Disordered" evidence="8">
    <location>
        <begin position="1"/>
        <end position="28"/>
    </location>
</feature>
<keyword evidence="4 7" id="KW-0472">Membrane</keyword>
<comment type="caution">
    <text evidence="9">The sequence shown here is derived from an EMBL/GenBank/DDBJ whole genome shotgun (WGS) entry which is preliminary data.</text>
</comment>
<name>A0ABS2MUU2_9BACI</name>
<comment type="function">
    <text evidence="7">Functions as a peptidoglycan terminase that cleaves nascent peptidoglycan strands endolytically to terminate their elongation.</text>
</comment>
<feature type="transmembrane region" description="Helical" evidence="7">
    <location>
        <begin position="43"/>
        <end position="66"/>
    </location>
</feature>
<evidence type="ECO:0000256" key="2">
    <source>
        <dbReference type="ARBA" id="ARBA00022692"/>
    </source>
</evidence>
<comment type="catalytic activity">
    <reaction evidence="7">
        <text>a peptidoglycan chain = a peptidoglycan chain with N-acetyl-1,6-anhydromuramyl-[peptide] at the reducing end + a peptidoglycan chain with N-acetylglucosamine at the non-reducing end.</text>
        <dbReference type="EC" id="4.2.2.29"/>
    </reaction>
</comment>
<evidence type="ECO:0000256" key="7">
    <source>
        <dbReference type="HAMAP-Rule" id="MF_02065"/>
    </source>
</evidence>
<dbReference type="NCBIfam" id="TIGR00247">
    <property type="entry name" value="endolytic transglycosylase MltG"/>
    <property type="match status" value="1"/>
</dbReference>
<dbReference type="PANTHER" id="PTHR30518">
    <property type="entry name" value="ENDOLYTIC MUREIN TRANSGLYCOSYLASE"/>
    <property type="match status" value="1"/>
</dbReference>
<keyword evidence="5 7" id="KW-0456">Lyase</keyword>
<evidence type="ECO:0000256" key="8">
    <source>
        <dbReference type="SAM" id="MobiDB-lite"/>
    </source>
</evidence>
<dbReference type="Gene3D" id="3.30.1490.480">
    <property type="entry name" value="Endolytic murein transglycosylase"/>
    <property type="match status" value="1"/>
</dbReference>
<dbReference type="EMBL" id="JAFBDR010000001">
    <property type="protein sequence ID" value="MBM7569573.1"/>
    <property type="molecule type" value="Genomic_DNA"/>
</dbReference>
<reference evidence="9 10" key="1">
    <citation type="submission" date="2021-01" db="EMBL/GenBank/DDBJ databases">
        <title>Genomic Encyclopedia of Type Strains, Phase IV (KMG-IV): sequencing the most valuable type-strain genomes for metagenomic binning, comparative biology and taxonomic classification.</title>
        <authorList>
            <person name="Goeker M."/>
        </authorList>
    </citation>
    <scope>NUCLEOTIDE SEQUENCE [LARGE SCALE GENOMIC DNA]</scope>
    <source>
        <strain evidence="9 10">DSM 23711</strain>
    </source>
</reference>
<evidence type="ECO:0000256" key="3">
    <source>
        <dbReference type="ARBA" id="ARBA00022989"/>
    </source>
</evidence>
<evidence type="ECO:0000256" key="6">
    <source>
        <dbReference type="ARBA" id="ARBA00023316"/>
    </source>
</evidence>
<dbReference type="EC" id="4.2.2.29" evidence="7"/>
<keyword evidence="1 7" id="KW-1003">Cell membrane</keyword>
<dbReference type="RefSeq" id="WP_204497030.1">
    <property type="nucleotide sequence ID" value="NZ_JAFBDR010000001.1"/>
</dbReference>
<evidence type="ECO:0000256" key="1">
    <source>
        <dbReference type="ARBA" id="ARBA00022475"/>
    </source>
</evidence>
<keyword evidence="2 7" id="KW-0812">Transmembrane</keyword>